<proteinExistence type="predicted"/>
<gene>
    <name evidence="1" type="ORF">MENTE1834_LOCUS47878</name>
</gene>
<evidence type="ECO:0000313" key="1">
    <source>
        <dbReference type="EMBL" id="CAK5124911.1"/>
    </source>
</evidence>
<comment type="caution">
    <text evidence="1">The sequence shown here is derived from an EMBL/GenBank/DDBJ whole genome shotgun (WGS) entry which is preliminary data.</text>
</comment>
<accession>A0ACB1B7N7</accession>
<evidence type="ECO:0000313" key="2">
    <source>
        <dbReference type="Proteomes" id="UP001497535"/>
    </source>
</evidence>
<organism evidence="1 2">
    <name type="scientific">Meloidogyne enterolobii</name>
    <name type="common">Root-knot nematode worm</name>
    <name type="synonym">Meloidogyne mayaguensis</name>
    <dbReference type="NCBI Taxonomy" id="390850"/>
    <lineage>
        <taxon>Eukaryota</taxon>
        <taxon>Metazoa</taxon>
        <taxon>Ecdysozoa</taxon>
        <taxon>Nematoda</taxon>
        <taxon>Chromadorea</taxon>
        <taxon>Rhabditida</taxon>
        <taxon>Tylenchina</taxon>
        <taxon>Tylenchomorpha</taxon>
        <taxon>Tylenchoidea</taxon>
        <taxon>Meloidogynidae</taxon>
        <taxon>Meloidogyninae</taxon>
        <taxon>Meloidogyne</taxon>
    </lineage>
</organism>
<sequence length="874" mass="102394">MSKEVNLIDNDLLTDNSSINRKRHSKTSNIQEPEHKRSNYLDFSPRFASALKMDDKHGENPNGLLGSNINEIAGNSALNDGIKYSNKPTNGLYKQPLHSTSLNGPTKKIVIRKFQQRNDPTVLNFDANWSILEDSVIKIQKSESAHVTCVELYNIVENLCQMNYAQEIFSRLQILIHNFSDNECARLVEKSQNSSFETFLEMLNRLWDNFCQQLVFNLWTYYLIFRHFFEFSLVQKFVKKIFKFLFLTPGFSKFLHFFRKIFFKITSFFKSLIRSVFLYLDRTYRMQQSTSGVSIWDTGHEAFRQRVIEHSGNCSRAVNGILQLIERDRRGIQVDRHLLKSLLRMFMNLQIYDRSFEREFFKATEHFYREESSLQIQELNISNYLQFAQKRLIEEEERIQLYLEYSTSKKLIGIVEKCFIADYLDSIISKGPYQLISEQRLDDLALLYQLLSRVKDGQIALKNAFSEHIKKVGRAMVMDAERDKTLVQELMDLKAKLDQIIIKCFCSNEKFLNALKDSFDFFINSRPNKIAELTAKFMDLKLRTGNKECTEEELDSVMDKVIVIFRFVQGKDVFEAFYKKDLAKRLLLGRSASVDAEKAMLSKLRTECGAGLTQKLEGMFKDMELSKDFCATFKQYLEASDKEKRFSKLEVNVAILTMGNWPTYPLQEVNIPPQLAELQQICAKFYTSKHNGRKLRWQYSLASGVLKANFKPKVTKELEVSLFQSMVLLMFNEKLKWNFKEISENTKIEDIELKRTLQSLACGKFRVLIKQPKGKDINSDGNFVLNEEFNDRLYRIRISQVQMRETEQEHQQTEEQIFQDRLYQIDAAVVRIMKTRQRLSHTQLITETLSQLRFSVKATDLKKRIESLIGKERI</sequence>
<keyword evidence="2" id="KW-1185">Reference proteome</keyword>
<reference evidence="1" key="1">
    <citation type="submission" date="2023-11" db="EMBL/GenBank/DDBJ databases">
        <authorList>
            <person name="Poullet M."/>
        </authorList>
    </citation>
    <scope>NUCLEOTIDE SEQUENCE</scope>
    <source>
        <strain evidence="1">E1834</strain>
    </source>
</reference>
<dbReference type="EMBL" id="CAVMJV010000206">
    <property type="protein sequence ID" value="CAK5124911.1"/>
    <property type="molecule type" value="Genomic_DNA"/>
</dbReference>
<name>A0ACB1B7N7_MELEN</name>
<dbReference type="Proteomes" id="UP001497535">
    <property type="component" value="Unassembled WGS sequence"/>
</dbReference>
<protein>
    <submittedName>
        <fullName evidence="1">Uncharacterized protein</fullName>
    </submittedName>
</protein>